<organism evidence="1">
    <name type="scientific">marine sediment metagenome</name>
    <dbReference type="NCBI Taxonomy" id="412755"/>
    <lineage>
        <taxon>unclassified sequences</taxon>
        <taxon>metagenomes</taxon>
        <taxon>ecological metagenomes</taxon>
    </lineage>
</organism>
<dbReference type="InterPro" id="IPR045565">
    <property type="entry name" value="Phage_capsid_2"/>
</dbReference>
<name>A0A0F9DY88_9ZZZZ</name>
<dbReference type="AlphaFoldDB" id="A0A0F9DY88"/>
<proteinExistence type="predicted"/>
<comment type="caution">
    <text evidence="1">The sequence shown here is derived from an EMBL/GenBank/DDBJ whole genome shotgun (WGS) entry which is preliminary data.</text>
</comment>
<protein>
    <recommendedName>
        <fullName evidence="2">Major capsid protein</fullName>
    </recommendedName>
</protein>
<dbReference type="EMBL" id="LAZR01027118">
    <property type="protein sequence ID" value="KKL66704.1"/>
    <property type="molecule type" value="Genomic_DNA"/>
</dbReference>
<reference evidence="1" key="1">
    <citation type="journal article" date="2015" name="Nature">
        <title>Complex archaea that bridge the gap between prokaryotes and eukaryotes.</title>
        <authorList>
            <person name="Spang A."/>
            <person name="Saw J.H."/>
            <person name="Jorgensen S.L."/>
            <person name="Zaremba-Niedzwiedzka K."/>
            <person name="Martijn J."/>
            <person name="Lind A.E."/>
            <person name="van Eijk R."/>
            <person name="Schleper C."/>
            <person name="Guy L."/>
            <person name="Ettema T.J."/>
        </authorList>
    </citation>
    <scope>NUCLEOTIDE SEQUENCE</scope>
</reference>
<gene>
    <name evidence="1" type="ORF">LCGC14_2142320</name>
</gene>
<evidence type="ECO:0000313" key="1">
    <source>
        <dbReference type="EMBL" id="KKL66704.1"/>
    </source>
</evidence>
<sequence>MTVDAAQTQYRQEFIKAFEQRATLLRECVTTEAVIKGNTATFLVAGSGSDTAVTRGQDGLIPARSDTETQNTATLVEWHDLRRKTRFNIFASQGDQRAIMQMNAVAVLNRKIDDDILTALSGTSINTGAYVAGSLALILKAKTKLGNSGIPWDNNIFAIISPALEAYLYQTTEFGSGDYVPTKPIQGADYAWDDKPKIRNWLGINFITHPNVSGVGTSAEKCYLFHKNAIGSAFDTGGGLQTRIGYDEEQDYSFCRASGFFGSKLLQNAGIVQIRHDASAIS</sequence>
<evidence type="ECO:0008006" key="2">
    <source>
        <dbReference type="Google" id="ProtNLM"/>
    </source>
</evidence>
<dbReference type="Pfam" id="PF19821">
    <property type="entry name" value="Phage_capsid_2"/>
    <property type="match status" value="1"/>
</dbReference>
<accession>A0A0F9DY88</accession>